<protein>
    <submittedName>
        <fullName evidence="3">YsnF/AvaK domain-containing protein</fullName>
    </submittedName>
</protein>
<dbReference type="InterPro" id="IPR052967">
    <property type="entry name" value="Stress_Response_Assoc"/>
</dbReference>
<keyword evidence="1" id="KW-0472">Membrane</keyword>
<organism evidence="3 4">
    <name type="scientific">Alkalihalobacterium chitinilyticum</name>
    <dbReference type="NCBI Taxonomy" id="2980103"/>
    <lineage>
        <taxon>Bacteria</taxon>
        <taxon>Bacillati</taxon>
        <taxon>Bacillota</taxon>
        <taxon>Bacilli</taxon>
        <taxon>Bacillales</taxon>
        <taxon>Bacillaceae</taxon>
        <taxon>Alkalihalobacterium</taxon>
    </lineage>
</organism>
<dbReference type="PANTHER" id="PTHR38463:SF1">
    <property type="entry name" value="STRESS RESPONSE PROTEIN YSNF"/>
    <property type="match status" value="1"/>
</dbReference>
<dbReference type="NCBIfam" id="TIGR02271">
    <property type="entry name" value="YsnF/AvaK domain"/>
    <property type="match status" value="1"/>
</dbReference>
<evidence type="ECO:0000256" key="1">
    <source>
        <dbReference type="SAM" id="Phobius"/>
    </source>
</evidence>
<gene>
    <name evidence="3" type="ORF">N7Z68_09660</name>
</gene>
<dbReference type="InterPro" id="IPR019060">
    <property type="entry name" value="DUF2382"/>
</dbReference>
<keyword evidence="1" id="KW-1133">Transmembrane helix</keyword>
<sequence>MGKSILIGAILGSLIGWVMGFTIFSGIIVGAIVGGIFFSLFTKRTTTQLDEKNKQEEQTIQLREEELDIEKERVQTGEVKIHKEVVEEQKTITVPIRRQEMVIEAGDEEQYRIPLKEEEIEIHKHPVKLNDVSISKQEVTEIQQVKATVKKETADVDIDGTVDVARNNEQQ</sequence>
<dbReference type="EMBL" id="JAOTPO010000005">
    <property type="protein sequence ID" value="MDE5413654.1"/>
    <property type="molecule type" value="Genomic_DNA"/>
</dbReference>
<keyword evidence="4" id="KW-1185">Reference proteome</keyword>
<keyword evidence="1" id="KW-0812">Transmembrane</keyword>
<dbReference type="Pfam" id="PF09557">
    <property type="entry name" value="DUF2382"/>
    <property type="match status" value="1"/>
</dbReference>
<evidence type="ECO:0000313" key="3">
    <source>
        <dbReference type="EMBL" id="MDE5413654.1"/>
    </source>
</evidence>
<dbReference type="RefSeq" id="WP_275118271.1">
    <property type="nucleotide sequence ID" value="NZ_JAOTPO010000005.1"/>
</dbReference>
<proteinExistence type="predicted"/>
<accession>A0ABT5VHF1</accession>
<evidence type="ECO:0000259" key="2">
    <source>
        <dbReference type="Pfam" id="PF09557"/>
    </source>
</evidence>
<feature type="domain" description="DUF2382" evidence="2">
    <location>
        <begin position="60"/>
        <end position="156"/>
    </location>
</feature>
<comment type="caution">
    <text evidence="3">The sequence shown here is derived from an EMBL/GenBank/DDBJ whole genome shotgun (WGS) entry which is preliminary data.</text>
</comment>
<name>A0ABT5VHF1_9BACI</name>
<evidence type="ECO:0000313" key="4">
    <source>
        <dbReference type="Proteomes" id="UP001148125"/>
    </source>
</evidence>
<dbReference type="Proteomes" id="UP001148125">
    <property type="component" value="Unassembled WGS sequence"/>
</dbReference>
<reference evidence="3" key="1">
    <citation type="submission" date="2024-05" db="EMBL/GenBank/DDBJ databases">
        <title>Alkalihalobacillus sp. strain MEB203 novel alkaliphilic bacterium from Lonar Lake, India.</title>
        <authorList>
            <person name="Joshi A."/>
            <person name="Thite S."/>
            <person name="Mengade P."/>
        </authorList>
    </citation>
    <scope>NUCLEOTIDE SEQUENCE</scope>
    <source>
        <strain evidence="3">MEB 203</strain>
    </source>
</reference>
<feature type="transmembrane region" description="Helical" evidence="1">
    <location>
        <begin position="6"/>
        <end position="38"/>
    </location>
</feature>
<dbReference type="PANTHER" id="PTHR38463">
    <property type="entry name" value="STRESS RESPONSE PROTEIN YSNF"/>
    <property type="match status" value="1"/>
</dbReference>